<protein>
    <submittedName>
        <fullName evidence="2">Uncharacterized protein</fullName>
    </submittedName>
</protein>
<reference evidence="2" key="1">
    <citation type="submission" date="2023-10" db="EMBL/GenBank/DDBJ databases">
        <authorList>
            <person name="Chen Y."/>
            <person name="Shah S."/>
            <person name="Dougan E. K."/>
            <person name="Thang M."/>
            <person name="Chan C."/>
        </authorList>
    </citation>
    <scope>NUCLEOTIDE SEQUENCE [LARGE SCALE GENOMIC DNA]</scope>
</reference>
<feature type="compositionally biased region" description="Low complexity" evidence="1">
    <location>
        <begin position="591"/>
        <end position="605"/>
    </location>
</feature>
<evidence type="ECO:0000256" key="1">
    <source>
        <dbReference type="SAM" id="MobiDB-lite"/>
    </source>
</evidence>
<proteinExistence type="predicted"/>
<comment type="caution">
    <text evidence="2">The sequence shown here is derived from an EMBL/GenBank/DDBJ whole genome shotgun (WGS) entry which is preliminary data.</text>
</comment>
<accession>A0ABN9TET1</accession>
<evidence type="ECO:0000313" key="2">
    <source>
        <dbReference type="EMBL" id="CAK0844307.1"/>
    </source>
</evidence>
<feature type="compositionally biased region" description="Low complexity" evidence="1">
    <location>
        <begin position="548"/>
        <end position="565"/>
    </location>
</feature>
<keyword evidence="3" id="KW-1185">Reference proteome</keyword>
<evidence type="ECO:0000313" key="3">
    <source>
        <dbReference type="Proteomes" id="UP001189429"/>
    </source>
</evidence>
<organism evidence="2 3">
    <name type="scientific">Prorocentrum cordatum</name>
    <dbReference type="NCBI Taxonomy" id="2364126"/>
    <lineage>
        <taxon>Eukaryota</taxon>
        <taxon>Sar</taxon>
        <taxon>Alveolata</taxon>
        <taxon>Dinophyceae</taxon>
        <taxon>Prorocentrales</taxon>
        <taxon>Prorocentraceae</taxon>
        <taxon>Prorocentrum</taxon>
    </lineage>
</organism>
<name>A0ABN9TET1_9DINO</name>
<gene>
    <name evidence="2" type="ORF">PCOR1329_LOCUS38430</name>
</gene>
<feature type="region of interest" description="Disordered" evidence="1">
    <location>
        <begin position="511"/>
        <end position="605"/>
    </location>
</feature>
<sequence>MPDLRLRATRAGSRPLLAEAIAGSGFVRLAPGAARGRHGGHRDAGGAPGQCGLERGARSVCGQHACSARGQLWGDLRPDRARGGSRGFLPARVAPEPGAEAPSAAVRGGGCSCSRRGGGSCLSSAGCCQAPGMRRTSSPLIIVVNKVCESRKLESGMSGYLIEFIKQFEKVCSVRHQKLWAFESTSDPPGFLLKAQGPMKHDVLFKTITEEEKDDWNTFWLRDKLDAFKQWSYVIPLAATVDVDGQAWGVEPSSYLHNAGMRGKNFSITGDPSQDTAWLADHPNALRVSMERWEKMTIRLSEDVEQMLKYSKSSYKMRVTVLDAAEVEETSPLGKHTWRARGGNGHGVGLLLGGVTDYLGSLRGPSSDAVRACRFFLFITTRVAVPCKSWSHDESQPQHCVTDFGPIFEDVLGKLVSEADLAAAFARARLDGDMVGAVCEALEGSAAGESPFLRLEAGLLEHTAEQLEAGAACAGEEFRAPEHCRGAFAGYEGQQRVGCVTDVVLFEDISGPPGARGTTRCPPMSTGTGPGASAWRAGAPLGRRRRCPSPSRPSAAPAWRAGSRAWTRGPCGRPLASSGTSAGAPPGGPRPGASRAPGAPRRGSW</sequence>
<dbReference type="Proteomes" id="UP001189429">
    <property type="component" value="Unassembled WGS sequence"/>
</dbReference>
<dbReference type="EMBL" id="CAUYUJ010014653">
    <property type="protein sequence ID" value="CAK0844307.1"/>
    <property type="molecule type" value="Genomic_DNA"/>
</dbReference>